<keyword evidence="1" id="KW-1133">Transmembrane helix</keyword>
<accession>A0A0F7LBE3</accession>
<feature type="transmembrane region" description="Helical" evidence="1">
    <location>
        <begin position="17"/>
        <end position="34"/>
    </location>
</feature>
<evidence type="ECO:0000256" key="1">
    <source>
        <dbReference type="SAM" id="Phobius"/>
    </source>
</evidence>
<organism evidence="2">
    <name type="scientific">uncultured marine virus</name>
    <dbReference type="NCBI Taxonomy" id="186617"/>
    <lineage>
        <taxon>Viruses</taxon>
        <taxon>environmental samples</taxon>
    </lineage>
</organism>
<name>A0A0F7LBE3_9VIRU</name>
<dbReference type="EMBL" id="KR029608">
    <property type="protein sequence ID" value="AKH48692.1"/>
    <property type="molecule type" value="Genomic_DNA"/>
</dbReference>
<keyword evidence="1" id="KW-0472">Membrane</keyword>
<reference evidence="2" key="1">
    <citation type="journal article" date="2015" name="Front. Microbiol.">
        <title>Combining genomic sequencing methods to explore viral diversity and reveal potential virus-host interactions.</title>
        <authorList>
            <person name="Chow C.E."/>
            <person name="Winget D.M."/>
            <person name="White R.A.III."/>
            <person name="Hallam S.J."/>
            <person name="Suttle C.A."/>
        </authorList>
    </citation>
    <scope>NUCLEOTIDE SEQUENCE</scope>
    <source>
        <strain evidence="2">Oxic3_2</strain>
    </source>
</reference>
<proteinExistence type="predicted"/>
<keyword evidence="1" id="KW-0812">Transmembrane</keyword>
<evidence type="ECO:0000313" key="2">
    <source>
        <dbReference type="EMBL" id="AKH48692.1"/>
    </source>
</evidence>
<reference evidence="2" key="2">
    <citation type="submission" date="2015-03" db="EMBL/GenBank/DDBJ databases">
        <authorList>
            <person name="Chow C.-E.T."/>
            <person name="Winget D.M."/>
            <person name="White R.A.III."/>
            <person name="Hallam S.J."/>
            <person name="Suttle C.A."/>
        </authorList>
    </citation>
    <scope>NUCLEOTIDE SEQUENCE</scope>
    <source>
        <strain evidence="2">Oxic3_2</strain>
    </source>
</reference>
<sequence>MPIWAIPMCIESRKVVYIWYCSNFSVSCLFWQTLRYKYRWLNGYWLVSEC</sequence>
<protein>
    <submittedName>
        <fullName evidence="2">Uncharacterized protein</fullName>
    </submittedName>
</protein>